<evidence type="ECO:0000259" key="15">
    <source>
        <dbReference type="Pfam" id="PF13908"/>
    </source>
</evidence>
<evidence type="ECO:0000256" key="9">
    <source>
        <dbReference type="ARBA" id="ARBA00037507"/>
    </source>
</evidence>
<evidence type="ECO:0000313" key="16">
    <source>
        <dbReference type="Proteomes" id="UP000515159"/>
    </source>
</evidence>
<evidence type="ECO:0000256" key="2">
    <source>
        <dbReference type="ARBA" id="ARBA00004126"/>
    </source>
</evidence>
<dbReference type="Proteomes" id="UP000515159">
    <property type="component" value="Chromosome 17"/>
</dbReference>
<evidence type="ECO:0000256" key="7">
    <source>
        <dbReference type="ARBA" id="ARBA00023136"/>
    </source>
</evidence>
<feature type="domain" description="Shisa N-terminal" evidence="15">
    <location>
        <begin position="27"/>
        <end position="77"/>
    </location>
</feature>
<dbReference type="CTD" id="51246"/>
<reference evidence="17" key="1">
    <citation type="submission" date="2025-08" db="UniProtKB">
        <authorList>
            <consortium name="RefSeq"/>
        </authorList>
    </citation>
    <scope>IDENTIFICATION</scope>
</reference>
<dbReference type="GO" id="GO:0005789">
    <property type="term" value="C:endoplasmic reticulum membrane"/>
    <property type="evidence" value="ECO:0007669"/>
    <property type="project" value="UniProtKB-SubCell"/>
</dbReference>
<dbReference type="PANTHER" id="PTHR31395:SF14">
    <property type="entry name" value="PROTEIN SHISA-5"/>
    <property type="match status" value="1"/>
</dbReference>
<dbReference type="Pfam" id="PF13908">
    <property type="entry name" value="Shisa_N"/>
    <property type="match status" value="1"/>
</dbReference>
<dbReference type="OrthoDB" id="9949323at2759"/>
<gene>
    <name evidence="17" type="primary">SHISA5</name>
</gene>
<dbReference type="PANTHER" id="PTHR31395">
    <property type="entry name" value="SHISA"/>
    <property type="match status" value="1"/>
</dbReference>
<evidence type="ECO:0000256" key="4">
    <source>
        <dbReference type="ARBA" id="ARBA00022703"/>
    </source>
</evidence>
<dbReference type="AlphaFoldDB" id="A0A6P8P0P1"/>
<evidence type="ECO:0000256" key="6">
    <source>
        <dbReference type="ARBA" id="ARBA00022989"/>
    </source>
</evidence>
<evidence type="ECO:0000256" key="8">
    <source>
        <dbReference type="ARBA" id="ARBA00023242"/>
    </source>
</evidence>
<evidence type="ECO:0000313" key="17">
    <source>
        <dbReference type="RefSeq" id="XP_033782447.1"/>
    </source>
</evidence>
<dbReference type="GeneID" id="117351357"/>
<dbReference type="FunCoup" id="A0A6P8P0P1">
    <property type="interactions" value="314"/>
</dbReference>
<dbReference type="RefSeq" id="XP_033782447.1">
    <property type="nucleotide sequence ID" value="XM_033926556.1"/>
</dbReference>
<evidence type="ECO:0000256" key="1">
    <source>
        <dbReference type="ARBA" id="ARBA00004115"/>
    </source>
</evidence>
<evidence type="ECO:0000256" key="14">
    <source>
        <dbReference type="SAM" id="SignalP"/>
    </source>
</evidence>
<organism evidence="16 17">
    <name type="scientific">Geotrypetes seraphini</name>
    <name type="common">Gaboon caecilian</name>
    <name type="synonym">Caecilia seraphini</name>
    <dbReference type="NCBI Taxonomy" id="260995"/>
    <lineage>
        <taxon>Eukaryota</taxon>
        <taxon>Metazoa</taxon>
        <taxon>Chordata</taxon>
        <taxon>Craniata</taxon>
        <taxon>Vertebrata</taxon>
        <taxon>Euteleostomi</taxon>
        <taxon>Amphibia</taxon>
        <taxon>Gymnophiona</taxon>
        <taxon>Geotrypetes</taxon>
    </lineage>
</organism>
<comment type="function">
    <text evidence="9">Can induce apoptosis in a caspase-dependent manner and plays a role in p53/TP53-dependent apoptosis.</text>
</comment>
<evidence type="ECO:0000256" key="13">
    <source>
        <dbReference type="SAM" id="Phobius"/>
    </source>
</evidence>
<keyword evidence="8" id="KW-0539">Nucleus</keyword>
<evidence type="ECO:0000256" key="3">
    <source>
        <dbReference type="ARBA" id="ARBA00022692"/>
    </source>
</evidence>
<keyword evidence="16" id="KW-1185">Reference proteome</keyword>
<dbReference type="InParanoid" id="A0A6P8P0P1"/>
<feature type="signal peptide" evidence="14">
    <location>
        <begin position="1"/>
        <end position="25"/>
    </location>
</feature>
<feature type="chain" id="PRO_5028294568" description="Protein shisa-5" evidence="14">
    <location>
        <begin position="26"/>
        <end position="238"/>
    </location>
</feature>
<keyword evidence="7 13" id="KW-0472">Membrane</keyword>
<keyword evidence="6 13" id="KW-1133">Transmembrane helix</keyword>
<sequence>MALPPCTPALASLLLVVSLAGPVFSDDDCEAYADSSGWPHGEKSCSFLSFCCGTCDNRYCCMTSSQRLSESAQRMCSITDGFNFGNPFSERDTHFPPMVAIVVGISVFVIFTVSIIVCFTCSCCCLYKMCRRPRPVVTTTTATVIHAPYPQQQGIPAAYPAAQYQGYQPIQPSPAYAGPMPVGMPTAPYPTPYPPPYASQLSGPPGYQETMATGAGVPYPAAQPPYNPAYMDSAKPAY</sequence>
<dbReference type="InterPro" id="IPR026910">
    <property type="entry name" value="Shisa"/>
</dbReference>
<keyword evidence="4" id="KW-0053">Apoptosis</keyword>
<dbReference type="GO" id="GO:0031965">
    <property type="term" value="C:nuclear membrane"/>
    <property type="evidence" value="ECO:0007669"/>
    <property type="project" value="UniProtKB-SubCell"/>
</dbReference>
<evidence type="ECO:0000256" key="10">
    <source>
        <dbReference type="ARBA" id="ARBA00038108"/>
    </source>
</evidence>
<comment type="subcellular location">
    <subcellularLocation>
        <location evidence="1">Endoplasmic reticulum membrane</location>
        <topology evidence="1">Single-pass type I membrane protein</topology>
    </subcellularLocation>
    <subcellularLocation>
        <location evidence="2">Nucleus membrane</location>
    </subcellularLocation>
</comment>
<accession>A0A6P8P0P1</accession>
<keyword evidence="14" id="KW-0732">Signal</keyword>
<evidence type="ECO:0000256" key="12">
    <source>
        <dbReference type="ARBA" id="ARBA00041983"/>
    </source>
</evidence>
<dbReference type="GO" id="GO:0006915">
    <property type="term" value="P:apoptotic process"/>
    <property type="evidence" value="ECO:0007669"/>
    <property type="project" value="UniProtKB-KW"/>
</dbReference>
<feature type="transmembrane region" description="Helical" evidence="13">
    <location>
        <begin position="98"/>
        <end position="127"/>
    </location>
</feature>
<keyword evidence="3 13" id="KW-0812">Transmembrane</keyword>
<keyword evidence="5" id="KW-0256">Endoplasmic reticulum</keyword>
<name>A0A6P8P0P1_GEOSA</name>
<comment type="similarity">
    <text evidence="10">Belongs to the shisa family.</text>
</comment>
<dbReference type="InterPro" id="IPR053891">
    <property type="entry name" value="Shisa_N"/>
</dbReference>
<evidence type="ECO:0000256" key="11">
    <source>
        <dbReference type="ARBA" id="ARBA00040441"/>
    </source>
</evidence>
<proteinExistence type="inferred from homology"/>
<dbReference type="KEGG" id="gsh:117351357"/>
<protein>
    <recommendedName>
        <fullName evidence="11">Protein shisa-5</fullName>
    </recommendedName>
    <alternativeName>
        <fullName evidence="12">Scotin</fullName>
    </alternativeName>
</protein>
<evidence type="ECO:0000256" key="5">
    <source>
        <dbReference type="ARBA" id="ARBA00022824"/>
    </source>
</evidence>